<dbReference type="InterPro" id="IPR007788">
    <property type="entry name" value="QCT"/>
</dbReference>
<feature type="chain" id="PRO_5040927732" evidence="1">
    <location>
        <begin position="20"/>
        <end position="254"/>
    </location>
</feature>
<evidence type="ECO:0000256" key="1">
    <source>
        <dbReference type="SAM" id="SignalP"/>
    </source>
</evidence>
<proteinExistence type="predicted"/>
<sequence length="254" mass="27418">MISRLLFALAGLAVLAAPAAGQAPVSRATAEIVATYPHDTGAFTQGLFIEDGVLFESTGQVGASGLRQVTLETGHVERQTALEPPYFGEGSVQLGSSIYMLTWQSETGFIFDAGTFERIGTFDYEGQGWGLTHDGTHLILSDGTAELRVIDPADFSTMRTIEVTLAGRPVRRLNELEWVDGEIWANVWQSPLIVRIDPESGAVTGLIDLTDLVPPALAGSHDAVANGIAWNRETGQIYVTGKLWPSLYEIRISE</sequence>
<dbReference type="PANTHER" id="PTHR31270:SF1">
    <property type="entry name" value="GLUTAMINYL-PEPTIDE CYCLOTRANSFERASE"/>
    <property type="match status" value="1"/>
</dbReference>
<dbReference type="Pfam" id="PF05096">
    <property type="entry name" value="Glu_cyclase_2"/>
    <property type="match status" value="1"/>
</dbReference>
<feature type="signal peptide" evidence="1">
    <location>
        <begin position="1"/>
        <end position="19"/>
    </location>
</feature>
<dbReference type="SUPFAM" id="SSF63825">
    <property type="entry name" value="YWTD domain"/>
    <property type="match status" value="1"/>
</dbReference>
<comment type="caution">
    <text evidence="2">The sequence shown here is derived from an EMBL/GenBank/DDBJ whole genome shotgun (WGS) entry which is preliminary data.</text>
</comment>
<dbReference type="InterPro" id="IPR015943">
    <property type="entry name" value="WD40/YVTN_repeat-like_dom_sf"/>
</dbReference>
<name>A0A9W6MML0_9PROT</name>
<dbReference type="Gene3D" id="2.130.10.10">
    <property type="entry name" value="YVTN repeat-like/Quinoprotein amine dehydrogenase"/>
    <property type="match status" value="1"/>
</dbReference>
<dbReference type="PANTHER" id="PTHR31270">
    <property type="entry name" value="GLUTAMINYL-PEPTIDE CYCLOTRANSFERASE"/>
    <property type="match status" value="1"/>
</dbReference>
<dbReference type="AlphaFoldDB" id="A0A9W6MML0"/>
<keyword evidence="1" id="KW-0732">Signal</keyword>
<keyword evidence="3" id="KW-1185">Reference proteome</keyword>
<protein>
    <submittedName>
        <fullName evidence="2">Glutaminyl-peptide cyclotransferase</fullName>
    </submittedName>
</protein>
<organism evidence="2 3">
    <name type="scientific">Maricaulis virginensis</name>
    <dbReference type="NCBI Taxonomy" id="144022"/>
    <lineage>
        <taxon>Bacteria</taxon>
        <taxon>Pseudomonadati</taxon>
        <taxon>Pseudomonadota</taxon>
        <taxon>Alphaproteobacteria</taxon>
        <taxon>Maricaulales</taxon>
        <taxon>Maricaulaceae</taxon>
        <taxon>Maricaulis</taxon>
    </lineage>
</organism>
<accession>A0A9W6MML0</accession>
<dbReference type="RefSeq" id="WP_271185374.1">
    <property type="nucleotide sequence ID" value="NZ_BSFE01000001.1"/>
</dbReference>
<dbReference type="Proteomes" id="UP001143486">
    <property type="component" value="Unassembled WGS sequence"/>
</dbReference>
<evidence type="ECO:0000313" key="3">
    <source>
        <dbReference type="Proteomes" id="UP001143486"/>
    </source>
</evidence>
<reference evidence="2" key="1">
    <citation type="journal article" date="2014" name="Int. J. Syst. Evol. Microbiol.">
        <title>Complete genome sequence of Corynebacterium casei LMG S-19264T (=DSM 44701T), isolated from a smear-ripened cheese.</title>
        <authorList>
            <consortium name="US DOE Joint Genome Institute (JGI-PGF)"/>
            <person name="Walter F."/>
            <person name="Albersmeier A."/>
            <person name="Kalinowski J."/>
            <person name="Ruckert C."/>
        </authorList>
    </citation>
    <scope>NUCLEOTIDE SEQUENCE</scope>
    <source>
        <strain evidence="2">VKM B-1513</strain>
    </source>
</reference>
<dbReference type="GO" id="GO:0016603">
    <property type="term" value="F:glutaminyl-peptide cyclotransferase activity"/>
    <property type="evidence" value="ECO:0007669"/>
    <property type="project" value="InterPro"/>
</dbReference>
<dbReference type="EMBL" id="BSFE01000001">
    <property type="protein sequence ID" value="GLK50981.1"/>
    <property type="molecule type" value="Genomic_DNA"/>
</dbReference>
<evidence type="ECO:0000313" key="2">
    <source>
        <dbReference type="EMBL" id="GLK50981.1"/>
    </source>
</evidence>
<gene>
    <name evidence="2" type="ORF">GCM10017621_04890</name>
</gene>
<reference evidence="2" key="2">
    <citation type="submission" date="2023-01" db="EMBL/GenBank/DDBJ databases">
        <authorList>
            <person name="Sun Q."/>
            <person name="Evtushenko L."/>
        </authorList>
    </citation>
    <scope>NUCLEOTIDE SEQUENCE</scope>
    <source>
        <strain evidence="2">VKM B-1513</strain>
    </source>
</reference>